<dbReference type="Proteomes" id="UP000004080">
    <property type="component" value="Unassembled WGS sequence"/>
</dbReference>
<feature type="transmembrane region" description="Helical" evidence="1">
    <location>
        <begin position="6"/>
        <end position="23"/>
    </location>
</feature>
<proteinExistence type="predicted"/>
<dbReference type="EMBL" id="AKKV01000022">
    <property type="protein sequence ID" value="EIT86242.1"/>
    <property type="molecule type" value="Genomic_DNA"/>
</dbReference>
<reference evidence="2 3" key="1">
    <citation type="journal article" date="2012" name="J. Bacteriol.">
        <title>Genome of Bacillus macauensis ZFHKF-1, a Long-Chain-Forming Bacterium.</title>
        <authorList>
            <person name="Cai L."/>
            <person name="Zhang T."/>
        </authorList>
    </citation>
    <scope>NUCLEOTIDE SEQUENCE [LARGE SCALE GENOMIC DNA]</scope>
    <source>
        <strain evidence="2 3">ZFHKF-1</strain>
    </source>
</reference>
<keyword evidence="1" id="KW-0472">Membrane</keyword>
<evidence type="ECO:0000256" key="1">
    <source>
        <dbReference type="SAM" id="Phobius"/>
    </source>
</evidence>
<accession>I8AK72</accession>
<protein>
    <submittedName>
        <fullName evidence="2">Uncharacterized protein</fullName>
    </submittedName>
</protein>
<dbReference type="AlphaFoldDB" id="I8AK72"/>
<dbReference type="OrthoDB" id="1912519at2"/>
<evidence type="ECO:0000313" key="2">
    <source>
        <dbReference type="EMBL" id="EIT86242.1"/>
    </source>
</evidence>
<keyword evidence="3" id="KW-1185">Reference proteome</keyword>
<evidence type="ECO:0000313" key="3">
    <source>
        <dbReference type="Proteomes" id="UP000004080"/>
    </source>
</evidence>
<dbReference type="STRING" id="1196324.A374_06571"/>
<sequence>MSKKWLIVLLIIIVAVGGFIYYLPYSKTFTRSTDLSHEATDGVTLHDNIHSHSFVKRFGKPIEQISNENYDYFDWKNGLETASVTEGKHKGDIMRIIITGSEGDPYGNALQTKKGIKLGDTLQQVIQRYGDRYYKGKESGLTSIGYIDRDSGRTIEFRCEEGERITEIRLDDENL</sequence>
<name>I8AK72_9BACL</name>
<keyword evidence="1" id="KW-0812">Transmembrane</keyword>
<keyword evidence="1" id="KW-1133">Transmembrane helix</keyword>
<dbReference type="RefSeq" id="WP_007201411.1">
    <property type="nucleotide sequence ID" value="NZ_AKKV01000022.1"/>
</dbReference>
<dbReference type="PATRIC" id="fig|1196324.3.peg.1340"/>
<organism evidence="2 3">
    <name type="scientific">Fictibacillus macauensis ZFHKF-1</name>
    <dbReference type="NCBI Taxonomy" id="1196324"/>
    <lineage>
        <taxon>Bacteria</taxon>
        <taxon>Bacillati</taxon>
        <taxon>Bacillota</taxon>
        <taxon>Bacilli</taxon>
        <taxon>Bacillales</taxon>
        <taxon>Fictibacillaceae</taxon>
        <taxon>Fictibacillus</taxon>
    </lineage>
</organism>
<comment type="caution">
    <text evidence="2">The sequence shown here is derived from an EMBL/GenBank/DDBJ whole genome shotgun (WGS) entry which is preliminary data.</text>
</comment>
<dbReference type="eggNOG" id="ENOG5032Y68">
    <property type="taxonomic scope" value="Bacteria"/>
</dbReference>
<gene>
    <name evidence="2" type="ORF">A374_06571</name>
</gene>